<reference evidence="1 2" key="1">
    <citation type="submission" date="2021-06" db="EMBL/GenBank/DDBJ databases">
        <authorList>
            <person name="Palmer J.M."/>
        </authorList>
    </citation>
    <scope>NUCLEOTIDE SEQUENCE [LARGE SCALE GENOMIC DNA]</scope>
    <source>
        <strain evidence="1 2">GA_2019</strain>
        <tissue evidence="1">Muscle</tissue>
    </source>
</reference>
<evidence type="ECO:0000313" key="1">
    <source>
        <dbReference type="EMBL" id="MEQ2163586.1"/>
    </source>
</evidence>
<keyword evidence="2" id="KW-1185">Reference proteome</keyword>
<organism evidence="1 2">
    <name type="scientific">Goodea atripinnis</name>
    <dbReference type="NCBI Taxonomy" id="208336"/>
    <lineage>
        <taxon>Eukaryota</taxon>
        <taxon>Metazoa</taxon>
        <taxon>Chordata</taxon>
        <taxon>Craniata</taxon>
        <taxon>Vertebrata</taxon>
        <taxon>Euteleostomi</taxon>
        <taxon>Actinopterygii</taxon>
        <taxon>Neopterygii</taxon>
        <taxon>Teleostei</taxon>
        <taxon>Neoteleostei</taxon>
        <taxon>Acanthomorphata</taxon>
        <taxon>Ovalentaria</taxon>
        <taxon>Atherinomorphae</taxon>
        <taxon>Cyprinodontiformes</taxon>
        <taxon>Goodeidae</taxon>
        <taxon>Goodea</taxon>
    </lineage>
</organism>
<dbReference type="EMBL" id="JAHRIO010015581">
    <property type="protein sequence ID" value="MEQ2163586.1"/>
    <property type="molecule type" value="Genomic_DNA"/>
</dbReference>
<gene>
    <name evidence="1" type="ORF">GOODEAATRI_031775</name>
</gene>
<dbReference type="Proteomes" id="UP001476798">
    <property type="component" value="Unassembled WGS sequence"/>
</dbReference>
<accession>A0ABV0MXJ8</accession>
<proteinExistence type="predicted"/>
<name>A0ABV0MXJ8_9TELE</name>
<comment type="caution">
    <text evidence="1">The sequence shown here is derived from an EMBL/GenBank/DDBJ whole genome shotgun (WGS) entry which is preliminary data.</text>
</comment>
<sequence>MICFQSRSHTPVQTDTLICGANTSSEIQWYPGALLDLSTGPLGLKLQMFSEQTRISQKKTFRSSCLSKDALSPKMTDFTFLFKNNQICFYCVSGVVRRIHHFLFSLLHSVDCFVCEGSLV</sequence>
<evidence type="ECO:0000313" key="2">
    <source>
        <dbReference type="Proteomes" id="UP001476798"/>
    </source>
</evidence>
<protein>
    <submittedName>
        <fullName evidence="1">Uncharacterized protein</fullName>
    </submittedName>
</protein>